<dbReference type="PROSITE" id="PS00059">
    <property type="entry name" value="ADH_ZINC"/>
    <property type="match status" value="1"/>
</dbReference>
<dbReference type="InterPro" id="IPR050129">
    <property type="entry name" value="Zn_alcohol_dh"/>
</dbReference>
<sequence length="347" mass="36473">MQAIVKTAPGPGFDYTGAHPDRPVERGEVRIEVAAASLCGTDRELVRHSPAAEALGLSFPVVLGHEVAGTVVEAGPSVETLQLGDRVALESHLACRTCYHCRRGQGHNCVNMALLGLHVHGGFAERLVVSEHSCFTLPGDVATETGALFEPAGVAVHALLRSEVNLAGHSVLIAGAGPVGLALAQLANSSAARRTVVVEPNAFRRSMAESFGAVALDADENAVDWCLADADDRCGFDVGFDCAGSADALEIVLRSLRREATAVCVGVPKQSHALDITRYLIKHGITLKGSFGRSLWQTWDVLAALASRRQLDLDSLVTHRVGLSGFQDALDLQAGDAGKVLLIPDAS</sequence>
<evidence type="ECO:0000256" key="1">
    <source>
        <dbReference type="ARBA" id="ARBA00001947"/>
    </source>
</evidence>
<dbReference type="PANTHER" id="PTHR43401:SF2">
    <property type="entry name" value="L-THREONINE 3-DEHYDROGENASE"/>
    <property type="match status" value="1"/>
</dbReference>
<dbReference type="Pfam" id="PF00107">
    <property type="entry name" value="ADH_zinc_N"/>
    <property type="match status" value="1"/>
</dbReference>
<dbReference type="InterPro" id="IPR036291">
    <property type="entry name" value="NAD(P)-bd_dom_sf"/>
</dbReference>
<keyword evidence="3 5" id="KW-0862">Zinc</keyword>
<keyword evidence="9" id="KW-1185">Reference proteome</keyword>
<dbReference type="AlphaFoldDB" id="A0A839DT17"/>
<dbReference type="RefSeq" id="WP_182543249.1">
    <property type="nucleotide sequence ID" value="NZ_JACGWZ010000001.1"/>
</dbReference>
<protein>
    <submittedName>
        <fullName evidence="8">Threonine 3-dehydrogenase</fullName>
        <ecNumber evidence="8">1.1.1.103</ecNumber>
    </submittedName>
</protein>
<evidence type="ECO:0000259" key="7">
    <source>
        <dbReference type="SMART" id="SM00829"/>
    </source>
</evidence>
<dbReference type="EMBL" id="JACGWZ010000001">
    <property type="protein sequence ID" value="MBA8824090.1"/>
    <property type="molecule type" value="Genomic_DNA"/>
</dbReference>
<dbReference type="EC" id="1.1.1.103" evidence="8"/>
<reference evidence="8 9" key="1">
    <citation type="submission" date="2020-07" db="EMBL/GenBank/DDBJ databases">
        <title>Sequencing the genomes of 1000 actinobacteria strains.</title>
        <authorList>
            <person name="Klenk H.-P."/>
        </authorList>
    </citation>
    <scope>NUCLEOTIDE SEQUENCE [LARGE SCALE GENOMIC DNA]</scope>
    <source>
        <strain evidence="8 9">DSM 45975</strain>
    </source>
</reference>
<comment type="cofactor">
    <cofactor evidence="1 5">
        <name>Zn(2+)</name>
        <dbReference type="ChEBI" id="CHEBI:29105"/>
    </cofactor>
</comment>
<dbReference type="SMART" id="SM00829">
    <property type="entry name" value="PKS_ER"/>
    <property type="match status" value="1"/>
</dbReference>
<dbReference type="InterPro" id="IPR020843">
    <property type="entry name" value="ER"/>
</dbReference>
<dbReference type="PANTHER" id="PTHR43401">
    <property type="entry name" value="L-THREONINE 3-DEHYDROGENASE"/>
    <property type="match status" value="1"/>
</dbReference>
<dbReference type="Gene3D" id="3.90.180.10">
    <property type="entry name" value="Medium-chain alcohol dehydrogenases, catalytic domain"/>
    <property type="match status" value="1"/>
</dbReference>
<evidence type="ECO:0000256" key="3">
    <source>
        <dbReference type="ARBA" id="ARBA00022833"/>
    </source>
</evidence>
<keyword evidence="4 8" id="KW-0560">Oxidoreductase</keyword>
<proteinExistence type="inferred from homology"/>
<accession>A0A839DT17</accession>
<dbReference type="Pfam" id="PF08240">
    <property type="entry name" value="ADH_N"/>
    <property type="match status" value="1"/>
</dbReference>
<evidence type="ECO:0000256" key="6">
    <source>
        <dbReference type="SAM" id="MobiDB-lite"/>
    </source>
</evidence>
<name>A0A839DT17_9PSEU</name>
<dbReference type="GO" id="GO:0008270">
    <property type="term" value="F:zinc ion binding"/>
    <property type="evidence" value="ECO:0007669"/>
    <property type="project" value="InterPro"/>
</dbReference>
<dbReference type="InterPro" id="IPR002328">
    <property type="entry name" value="ADH_Zn_CS"/>
</dbReference>
<evidence type="ECO:0000313" key="9">
    <source>
        <dbReference type="Proteomes" id="UP000569329"/>
    </source>
</evidence>
<dbReference type="Gene3D" id="3.40.50.720">
    <property type="entry name" value="NAD(P)-binding Rossmann-like Domain"/>
    <property type="match status" value="1"/>
</dbReference>
<dbReference type="SUPFAM" id="SSF51735">
    <property type="entry name" value="NAD(P)-binding Rossmann-fold domains"/>
    <property type="match status" value="1"/>
</dbReference>
<feature type="region of interest" description="Disordered" evidence="6">
    <location>
        <begin position="1"/>
        <end position="21"/>
    </location>
</feature>
<comment type="similarity">
    <text evidence="5">Belongs to the zinc-containing alcohol dehydrogenase family.</text>
</comment>
<dbReference type="InterPro" id="IPR011032">
    <property type="entry name" value="GroES-like_sf"/>
</dbReference>
<feature type="domain" description="Enoyl reductase (ER)" evidence="7">
    <location>
        <begin position="10"/>
        <end position="342"/>
    </location>
</feature>
<evidence type="ECO:0000256" key="4">
    <source>
        <dbReference type="ARBA" id="ARBA00023002"/>
    </source>
</evidence>
<evidence type="ECO:0000256" key="2">
    <source>
        <dbReference type="ARBA" id="ARBA00022723"/>
    </source>
</evidence>
<dbReference type="SUPFAM" id="SSF50129">
    <property type="entry name" value="GroES-like"/>
    <property type="match status" value="1"/>
</dbReference>
<dbReference type="InterPro" id="IPR013154">
    <property type="entry name" value="ADH-like_N"/>
</dbReference>
<dbReference type="Proteomes" id="UP000569329">
    <property type="component" value="Unassembled WGS sequence"/>
</dbReference>
<comment type="caution">
    <text evidence="8">The sequence shown here is derived from an EMBL/GenBank/DDBJ whole genome shotgun (WGS) entry which is preliminary data.</text>
</comment>
<dbReference type="GO" id="GO:0008743">
    <property type="term" value="F:L-threonine 3-dehydrogenase activity"/>
    <property type="evidence" value="ECO:0007669"/>
    <property type="project" value="UniProtKB-EC"/>
</dbReference>
<organism evidence="8 9">
    <name type="scientific">Halosaccharopolyspora lacisalsi</name>
    <dbReference type="NCBI Taxonomy" id="1000566"/>
    <lineage>
        <taxon>Bacteria</taxon>
        <taxon>Bacillati</taxon>
        <taxon>Actinomycetota</taxon>
        <taxon>Actinomycetes</taxon>
        <taxon>Pseudonocardiales</taxon>
        <taxon>Pseudonocardiaceae</taxon>
        <taxon>Halosaccharopolyspora</taxon>
    </lineage>
</organism>
<dbReference type="InterPro" id="IPR013149">
    <property type="entry name" value="ADH-like_C"/>
</dbReference>
<keyword evidence="2 5" id="KW-0479">Metal-binding</keyword>
<evidence type="ECO:0000256" key="5">
    <source>
        <dbReference type="RuleBase" id="RU361277"/>
    </source>
</evidence>
<evidence type="ECO:0000313" key="8">
    <source>
        <dbReference type="EMBL" id="MBA8824090.1"/>
    </source>
</evidence>
<gene>
    <name evidence="8" type="ORF">FHX42_001419</name>
</gene>